<gene>
    <name evidence="1" type="ORF">GSTUM_00006549001</name>
</gene>
<dbReference type="InParanoid" id="D5GEL3"/>
<dbReference type="Proteomes" id="UP000006911">
    <property type="component" value="Unassembled WGS sequence"/>
</dbReference>
<dbReference type="KEGG" id="tml:GSTUM_00006549001"/>
<dbReference type="HOGENOM" id="CLU_2741887_0_0_1"/>
<proteinExistence type="predicted"/>
<dbReference type="EMBL" id="FN430175">
    <property type="protein sequence ID" value="CAZ82956.1"/>
    <property type="molecule type" value="Genomic_DNA"/>
</dbReference>
<dbReference type="AlphaFoldDB" id="D5GEL3"/>
<keyword evidence="2" id="KW-1185">Reference proteome</keyword>
<protein>
    <submittedName>
        <fullName evidence="1">(Perigord truffle) hypothetical protein</fullName>
    </submittedName>
</protein>
<evidence type="ECO:0000313" key="2">
    <source>
        <dbReference type="Proteomes" id="UP000006911"/>
    </source>
</evidence>
<dbReference type="RefSeq" id="XP_002838765.1">
    <property type="nucleotide sequence ID" value="XM_002838719.1"/>
</dbReference>
<sequence>MMYHTSTAPALCHCRKSLTYRKSKQQTGAVLVWYIMAAEAPPHIPGVLRELCGRKHSTSSASYCTVQVQYL</sequence>
<reference evidence="1 2" key="1">
    <citation type="journal article" date="2010" name="Nature">
        <title>Perigord black truffle genome uncovers evolutionary origins and mechanisms of symbiosis.</title>
        <authorList>
            <person name="Martin F."/>
            <person name="Kohler A."/>
            <person name="Murat C."/>
            <person name="Balestrini R."/>
            <person name="Coutinho P.M."/>
            <person name="Jaillon O."/>
            <person name="Montanini B."/>
            <person name="Morin E."/>
            <person name="Noel B."/>
            <person name="Percudani R."/>
            <person name="Porcel B."/>
            <person name="Rubini A."/>
            <person name="Amicucci A."/>
            <person name="Amselem J."/>
            <person name="Anthouard V."/>
            <person name="Arcioni S."/>
            <person name="Artiguenave F."/>
            <person name="Aury J.M."/>
            <person name="Ballario P."/>
            <person name="Bolchi A."/>
            <person name="Brenna A."/>
            <person name="Brun A."/>
            <person name="Buee M."/>
            <person name="Cantarel B."/>
            <person name="Chevalier G."/>
            <person name="Couloux A."/>
            <person name="Da Silva C."/>
            <person name="Denoeud F."/>
            <person name="Duplessis S."/>
            <person name="Ghignone S."/>
            <person name="Hilselberger B."/>
            <person name="Iotti M."/>
            <person name="Marcais B."/>
            <person name="Mello A."/>
            <person name="Miranda M."/>
            <person name="Pacioni G."/>
            <person name="Quesneville H."/>
            <person name="Riccioni C."/>
            <person name="Ruotolo R."/>
            <person name="Splivallo R."/>
            <person name="Stocchi V."/>
            <person name="Tisserant E."/>
            <person name="Viscomi A.R."/>
            <person name="Zambonelli A."/>
            <person name="Zampieri E."/>
            <person name="Henrissat B."/>
            <person name="Lebrun M.H."/>
            <person name="Paolocci F."/>
            <person name="Bonfante P."/>
            <person name="Ottonello S."/>
            <person name="Wincker P."/>
        </authorList>
    </citation>
    <scope>NUCLEOTIDE SEQUENCE [LARGE SCALE GENOMIC DNA]</scope>
    <source>
        <strain evidence="1 2">Mel28</strain>
    </source>
</reference>
<organism evidence="1 2">
    <name type="scientific">Tuber melanosporum (strain Mel28)</name>
    <name type="common">Perigord black truffle</name>
    <dbReference type="NCBI Taxonomy" id="656061"/>
    <lineage>
        <taxon>Eukaryota</taxon>
        <taxon>Fungi</taxon>
        <taxon>Dikarya</taxon>
        <taxon>Ascomycota</taxon>
        <taxon>Pezizomycotina</taxon>
        <taxon>Pezizomycetes</taxon>
        <taxon>Pezizales</taxon>
        <taxon>Tuberaceae</taxon>
        <taxon>Tuber</taxon>
    </lineage>
</organism>
<dbReference type="GeneID" id="9181586"/>
<accession>D5GEL3</accession>
<evidence type="ECO:0000313" key="1">
    <source>
        <dbReference type="EMBL" id="CAZ82956.1"/>
    </source>
</evidence>
<name>D5GEL3_TUBMM</name>